<evidence type="ECO:0000313" key="2">
    <source>
        <dbReference type="Proteomes" id="UP001148737"/>
    </source>
</evidence>
<name>A0ACC1QZA6_9HYPO</name>
<dbReference type="EMBL" id="JANAKD010000357">
    <property type="protein sequence ID" value="KAJ3494651.1"/>
    <property type="molecule type" value="Genomic_DNA"/>
</dbReference>
<keyword evidence="2" id="KW-1185">Reference proteome</keyword>
<reference evidence="1" key="1">
    <citation type="submission" date="2022-07" db="EMBL/GenBank/DDBJ databases">
        <title>Genome Sequence of Lecanicillium saksenae.</title>
        <authorList>
            <person name="Buettner E."/>
        </authorList>
    </citation>
    <scope>NUCLEOTIDE SEQUENCE</scope>
    <source>
        <strain evidence="1">VT-O1</strain>
    </source>
</reference>
<dbReference type="Proteomes" id="UP001148737">
    <property type="component" value="Unassembled WGS sequence"/>
</dbReference>
<organism evidence="1 2">
    <name type="scientific">Lecanicillium saksenae</name>
    <dbReference type="NCBI Taxonomy" id="468837"/>
    <lineage>
        <taxon>Eukaryota</taxon>
        <taxon>Fungi</taxon>
        <taxon>Dikarya</taxon>
        <taxon>Ascomycota</taxon>
        <taxon>Pezizomycotina</taxon>
        <taxon>Sordariomycetes</taxon>
        <taxon>Hypocreomycetidae</taxon>
        <taxon>Hypocreales</taxon>
        <taxon>Cordycipitaceae</taxon>
        <taxon>Lecanicillium</taxon>
    </lineage>
</organism>
<evidence type="ECO:0000313" key="1">
    <source>
        <dbReference type="EMBL" id="KAJ3494651.1"/>
    </source>
</evidence>
<accession>A0ACC1QZA6</accession>
<gene>
    <name evidence="1" type="ORF">NLG97_g3940</name>
</gene>
<sequence length="155" mass="16962">MGAMARWADGVSASIGRRRAACTSVWCSSKEETQARPIRRVICLTGWEDADEADVQERKGGALGPELAANELVHEVLQRFTSAENDVRRNVQQFTDRRAGLAAKIGDLSDGLRGQKKVSASRIPDDDRALARAMTAQRATFVVEGDDIRGREGSY</sequence>
<comment type="caution">
    <text evidence="1">The sequence shown here is derived from an EMBL/GenBank/DDBJ whole genome shotgun (WGS) entry which is preliminary data.</text>
</comment>
<proteinExistence type="predicted"/>
<protein>
    <submittedName>
        <fullName evidence="1">Uncharacterized protein</fullName>
    </submittedName>
</protein>